<reference evidence="4 5" key="1">
    <citation type="journal article" date="2017" name="BMC Genomics">
        <title>Comparative genomic and phylogenomic analyses of the Bifidobacteriaceae family.</title>
        <authorList>
            <person name="Lugli G.A."/>
            <person name="Milani C."/>
            <person name="Turroni F."/>
            <person name="Duranti S."/>
            <person name="Mancabelli L."/>
            <person name="Mangifesta M."/>
            <person name="Ferrario C."/>
            <person name="Modesto M."/>
            <person name="Mattarelli P."/>
            <person name="Jiri K."/>
            <person name="van Sinderen D."/>
            <person name="Ventura M."/>
        </authorList>
    </citation>
    <scope>NUCLEOTIDE SEQUENCE [LARGE SCALE GENOMIC DNA]</scope>
    <source>
        <strain evidence="4 5">LMG 28769</strain>
    </source>
</reference>
<sequence>MTVTFDYATRADLPAIVHIYNEIIPSRLATADLEPISVASRENWFQSFDSATRPLWVIKDGNRIAGWVGLESFYGRPAYHQTAEISLYIDADFRHQGLGQQSLDHVFAQMPRLGLQSIVAFIFSHNAPSQGLFRKNSFETWGHLPKIAEMDGKLRSLDILGWQSKTE</sequence>
<name>A0A261G2U9_9BIFI</name>
<dbReference type="SUPFAM" id="SSF55729">
    <property type="entry name" value="Acyl-CoA N-acyltransferases (Nat)"/>
    <property type="match status" value="1"/>
</dbReference>
<evidence type="ECO:0000313" key="5">
    <source>
        <dbReference type="Proteomes" id="UP000216451"/>
    </source>
</evidence>
<keyword evidence="5" id="KW-1185">Reference proteome</keyword>
<evidence type="ECO:0000256" key="2">
    <source>
        <dbReference type="ARBA" id="ARBA00023315"/>
    </source>
</evidence>
<dbReference type="InterPro" id="IPR000182">
    <property type="entry name" value="GNAT_dom"/>
</dbReference>
<dbReference type="Pfam" id="PF00583">
    <property type="entry name" value="Acetyltransf_1"/>
    <property type="match status" value="1"/>
</dbReference>
<dbReference type="OrthoDB" id="3173333at2"/>
<dbReference type="Gene3D" id="3.40.630.30">
    <property type="match status" value="1"/>
</dbReference>
<keyword evidence="1 4" id="KW-0808">Transferase</keyword>
<dbReference type="GO" id="GO:0016747">
    <property type="term" value="F:acyltransferase activity, transferring groups other than amino-acyl groups"/>
    <property type="evidence" value="ECO:0007669"/>
    <property type="project" value="InterPro"/>
</dbReference>
<feature type="domain" description="N-acetyltransferase" evidence="3">
    <location>
        <begin position="3"/>
        <end position="155"/>
    </location>
</feature>
<evidence type="ECO:0000259" key="3">
    <source>
        <dbReference type="PROSITE" id="PS51186"/>
    </source>
</evidence>
<evidence type="ECO:0000313" key="4">
    <source>
        <dbReference type="EMBL" id="OZG65761.1"/>
    </source>
</evidence>
<proteinExistence type="predicted"/>
<accession>A0A261G2U9</accession>
<keyword evidence="2" id="KW-0012">Acyltransferase</keyword>
<dbReference type="PANTHER" id="PTHR43072">
    <property type="entry name" value="N-ACETYLTRANSFERASE"/>
    <property type="match status" value="1"/>
</dbReference>
<dbReference type="CDD" id="cd04301">
    <property type="entry name" value="NAT_SF"/>
    <property type="match status" value="1"/>
</dbReference>
<organism evidence="4 5">
    <name type="scientific">Bifidobacterium aquikefiri</name>
    <dbReference type="NCBI Taxonomy" id="1653207"/>
    <lineage>
        <taxon>Bacteria</taxon>
        <taxon>Bacillati</taxon>
        <taxon>Actinomycetota</taxon>
        <taxon>Actinomycetes</taxon>
        <taxon>Bifidobacteriales</taxon>
        <taxon>Bifidobacteriaceae</taxon>
        <taxon>Bifidobacterium</taxon>
    </lineage>
</organism>
<protein>
    <submittedName>
        <fullName evidence="4">Acetyltransferase</fullName>
    </submittedName>
</protein>
<dbReference type="AlphaFoldDB" id="A0A261G2U9"/>
<gene>
    <name evidence="4" type="ORF">BAQU_1499</name>
</gene>
<dbReference type="EMBL" id="MWXA01000007">
    <property type="protein sequence ID" value="OZG65761.1"/>
    <property type="molecule type" value="Genomic_DNA"/>
</dbReference>
<comment type="caution">
    <text evidence="4">The sequence shown here is derived from an EMBL/GenBank/DDBJ whole genome shotgun (WGS) entry which is preliminary data.</text>
</comment>
<dbReference type="PANTHER" id="PTHR43072:SF23">
    <property type="entry name" value="UPF0039 PROTEIN C11D3.02C"/>
    <property type="match status" value="1"/>
</dbReference>
<dbReference type="PROSITE" id="PS51186">
    <property type="entry name" value="GNAT"/>
    <property type="match status" value="1"/>
</dbReference>
<evidence type="ECO:0000256" key="1">
    <source>
        <dbReference type="ARBA" id="ARBA00022679"/>
    </source>
</evidence>
<dbReference type="Proteomes" id="UP000216451">
    <property type="component" value="Unassembled WGS sequence"/>
</dbReference>
<dbReference type="InterPro" id="IPR016181">
    <property type="entry name" value="Acyl_CoA_acyltransferase"/>
</dbReference>